<dbReference type="SUPFAM" id="SSF51261">
    <property type="entry name" value="Duplicated hybrid motif"/>
    <property type="match status" value="1"/>
</dbReference>
<dbReference type="CDD" id="cd12797">
    <property type="entry name" value="M23_peptidase"/>
    <property type="match status" value="1"/>
</dbReference>
<dbReference type="InterPro" id="IPR036779">
    <property type="entry name" value="LysM_dom_sf"/>
</dbReference>
<dbReference type="RefSeq" id="WP_369777398.1">
    <property type="nucleotide sequence ID" value="NZ_CP165727.1"/>
</dbReference>
<gene>
    <name evidence="4" type="ORF">AB5J51_09135</name>
</gene>
<feature type="chain" id="PRO_5044213461" evidence="2">
    <location>
        <begin position="42"/>
        <end position="332"/>
    </location>
</feature>
<feature type="signal peptide" evidence="2">
    <location>
        <begin position="1"/>
        <end position="41"/>
    </location>
</feature>
<dbReference type="PANTHER" id="PTHR21666:SF270">
    <property type="entry name" value="MUREIN HYDROLASE ACTIVATOR ENVC"/>
    <property type="match status" value="1"/>
</dbReference>
<name>A0AB39Y1W3_9ACTN</name>
<dbReference type="GO" id="GO:0004222">
    <property type="term" value="F:metalloendopeptidase activity"/>
    <property type="evidence" value="ECO:0007669"/>
    <property type="project" value="TreeGrafter"/>
</dbReference>
<dbReference type="CDD" id="cd00118">
    <property type="entry name" value="LysM"/>
    <property type="match status" value="1"/>
</dbReference>
<dbReference type="InterPro" id="IPR016047">
    <property type="entry name" value="M23ase_b-sheet_dom"/>
</dbReference>
<evidence type="ECO:0000313" key="4">
    <source>
        <dbReference type="EMBL" id="XDV63081.1"/>
    </source>
</evidence>
<dbReference type="Gene3D" id="3.10.350.10">
    <property type="entry name" value="LysM domain"/>
    <property type="match status" value="1"/>
</dbReference>
<feature type="region of interest" description="Disordered" evidence="1">
    <location>
        <begin position="128"/>
        <end position="169"/>
    </location>
</feature>
<sequence length="332" mass="32206">MPAKGKHRRPKSRSVARGFAVAGTGGAALALPLLGAAGAQAAGAPAAAPASAPVQAPQVSAALQAAPAAAAQSAPAVYTVVPGDYLSKIAHDRHLPGGWQQLYADNREAVGTDPSLIHPGLKLTLGARGEAAPAAQAPARESAPAPAKKSSAPDSASSSAGKGSADAAPAPAAPAAAAAAAPAKKSTAAGSAAGTVTAAGFVAPVGGGISTQYKTPGAMWSSGYHTGVDFIASSGTTVRAVGAGTVVSAGWAGAYGNEVVIRHADGKYSQYGHLSQLSVSAGQSVTAGQTIGLSGSTGNSTGPHLHFEIRTGPSYGSDIDPLAYLRTKGVSI</sequence>
<dbReference type="InterPro" id="IPR018392">
    <property type="entry name" value="LysM"/>
</dbReference>
<dbReference type="PROSITE" id="PS51782">
    <property type="entry name" value="LYSM"/>
    <property type="match status" value="1"/>
</dbReference>
<dbReference type="PANTHER" id="PTHR21666">
    <property type="entry name" value="PEPTIDASE-RELATED"/>
    <property type="match status" value="1"/>
</dbReference>
<evidence type="ECO:0000259" key="3">
    <source>
        <dbReference type="PROSITE" id="PS51782"/>
    </source>
</evidence>
<dbReference type="AlphaFoldDB" id="A0AB39Y1W3"/>
<dbReference type="InterPro" id="IPR011055">
    <property type="entry name" value="Dup_hybrid_motif"/>
</dbReference>
<evidence type="ECO:0000256" key="2">
    <source>
        <dbReference type="SAM" id="SignalP"/>
    </source>
</evidence>
<reference evidence="4" key="1">
    <citation type="submission" date="2024-08" db="EMBL/GenBank/DDBJ databases">
        <authorList>
            <person name="Yu S.T."/>
        </authorList>
    </citation>
    <scope>NUCLEOTIDE SEQUENCE</scope>
    <source>
        <strain evidence="4">R33</strain>
    </source>
</reference>
<proteinExistence type="predicted"/>
<dbReference type="EMBL" id="CP165727">
    <property type="protein sequence ID" value="XDV63081.1"/>
    <property type="molecule type" value="Genomic_DNA"/>
</dbReference>
<feature type="domain" description="LysM" evidence="3">
    <location>
        <begin position="76"/>
        <end position="125"/>
    </location>
</feature>
<dbReference type="InterPro" id="IPR050570">
    <property type="entry name" value="Cell_wall_metabolism_enzyme"/>
</dbReference>
<dbReference type="FunFam" id="2.70.70.10:FF:000013">
    <property type="entry name" value="Peptidase family M23"/>
    <property type="match status" value="1"/>
</dbReference>
<evidence type="ECO:0000256" key="1">
    <source>
        <dbReference type="SAM" id="MobiDB-lite"/>
    </source>
</evidence>
<protein>
    <submittedName>
        <fullName evidence="4">Peptidoglycan DD-metalloendopeptidase family protein</fullName>
    </submittedName>
</protein>
<dbReference type="Gene3D" id="2.70.70.10">
    <property type="entry name" value="Glucose Permease (Domain IIA)"/>
    <property type="match status" value="1"/>
</dbReference>
<keyword evidence="2" id="KW-0732">Signal</keyword>
<accession>A0AB39Y1W3</accession>
<dbReference type="Pfam" id="PF01551">
    <property type="entry name" value="Peptidase_M23"/>
    <property type="match status" value="1"/>
</dbReference>
<organism evidence="4">
    <name type="scientific">Streptomyces sp. R33</name>
    <dbReference type="NCBI Taxonomy" id="3238629"/>
    <lineage>
        <taxon>Bacteria</taxon>
        <taxon>Bacillati</taxon>
        <taxon>Actinomycetota</taxon>
        <taxon>Actinomycetes</taxon>
        <taxon>Kitasatosporales</taxon>
        <taxon>Streptomycetaceae</taxon>
        <taxon>Streptomyces</taxon>
    </lineage>
</organism>